<keyword evidence="6" id="KW-0805">Transcription regulation</keyword>
<evidence type="ECO:0000256" key="6">
    <source>
        <dbReference type="ARBA" id="ARBA00023015"/>
    </source>
</evidence>
<reference evidence="10" key="1">
    <citation type="journal article" date="2020" name="Stud. Mycol.">
        <title>101 Dothideomycetes genomes: a test case for predicting lifestyles and emergence of pathogens.</title>
        <authorList>
            <person name="Haridas S."/>
            <person name="Albert R."/>
            <person name="Binder M."/>
            <person name="Bloem J."/>
            <person name="Labutti K."/>
            <person name="Salamov A."/>
            <person name="Andreopoulos B."/>
            <person name="Baker S."/>
            <person name="Barry K."/>
            <person name="Bills G."/>
            <person name="Bluhm B."/>
            <person name="Cannon C."/>
            <person name="Castanera R."/>
            <person name="Culley D."/>
            <person name="Daum C."/>
            <person name="Ezra D."/>
            <person name="Gonzalez J."/>
            <person name="Henrissat B."/>
            <person name="Kuo A."/>
            <person name="Liang C."/>
            <person name="Lipzen A."/>
            <person name="Lutzoni F."/>
            <person name="Magnuson J."/>
            <person name="Mondo S."/>
            <person name="Nolan M."/>
            <person name="Ohm R."/>
            <person name="Pangilinan J."/>
            <person name="Park H.-J."/>
            <person name="Ramirez L."/>
            <person name="Alfaro M."/>
            <person name="Sun H."/>
            <person name="Tritt A."/>
            <person name="Yoshinaga Y."/>
            <person name="Zwiers L.-H."/>
            <person name="Turgeon B."/>
            <person name="Goodwin S."/>
            <person name="Spatafora J."/>
            <person name="Crous P."/>
            <person name="Grigoriev I."/>
        </authorList>
    </citation>
    <scope>NUCLEOTIDE SEQUENCE</scope>
    <source>
        <strain evidence="10">CBS 207.26</strain>
    </source>
</reference>
<dbReference type="Pfam" id="PF08528">
    <property type="entry name" value="Whi5"/>
    <property type="match status" value="1"/>
</dbReference>
<feature type="compositionally biased region" description="Polar residues" evidence="9">
    <location>
        <begin position="142"/>
        <end position="151"/>
    </location>
</feature>
<keyword evidence="8" id="KW-0539">Nucleus</keyword>
<evidence type="ECO:0000256" key="8">
    <source>
        <dbReference type="ARBA" id="ARBA00023242"/>
    </source>
</evidence>
<organism evidence="10 11">
    <name type="scientific">Zopfia rhizophila CBS 207.26</name>
    <dbReference type="NCBI Taxonomy" id="1314779"/>
    <lineage>
        <taxon>Eukaryota</taxon>
        <taxon>Fungi</taxon>
        <taxon>Dikarya</taxon>
        <taxon>Ascomycota</taxon>
        <taxon>Pezizomycotina</taxon>
        <taxon>Dothideomycetes</taxon>
        <taxon>Dothideomycetes incertae sedis</taxon>
        <taxon>Zopfiaceae</taxon>
        <taxon>Zopfia</taxon>
    </lineage>
</organism>
<evidence type="ECO:0000256" key="9">
    <source>
        <dbReference type="SAM" id="MobiDB-lite"/>
    </source>
</evidence>
<keyword evidence="4" id="KW-0963">Cytoplasm</keyword>
<dbReference type="Proteomes" id="UP000800200">
    <property type="component" value="Unassembled WGS sequence"/>
</dbReference>
<feature type="compositionally biased region" description="Polar residues" evidence="9">
    <location>
        <begin position="161"/>
        <end position="184"/>
    </location>
</feature>
<protein>
    <submittedName>
        <fullName evidence="10">Uncharacterized protein</fullName>
    </submittedName>
</protein>
<accession>A0A6A6DYF9</accession>
<keyword evidence="5" id="KW-0678">Repressor</keyword>
<dbReference type="EMBL" id="ML994644">
    <property type="protein sequence ID" value="KAF2183238.1"/>
    <property type="molecule type" value="Genomic_DNA"/>
</dbReference>
<feature type="region of interest" description="Disordered" evidence="9">
    <location>
        <begin position="114"/>
        <end position="185"/>
    </location>
</feature>
<keyword evidence="7" id="KW-0804">Transcription</keyword>
<dbReference type="AlphaFoldDB" id="A0A6A6DYF9"/>
<dbReference type="GO" id="GO:0005634">
    <property type="term" value="C:nucleus"/>
    <property type="evidence" value="ECO:0007669"/>
    <property type="project" value="UniProtKB-SubCell"/>
</dbReference>
<name>A0A6A6DYF9_9PEZI</name>
<evidence type="ECO:0000256" key="7">
    <source>
        <dbReference type="ARBA" id="ARBA00023163"/>
    </source>
</evidence>
<keyword evidence="11" id="KW-1185">Reference proteome</keyword>
<evidence type="ECO:0000256" key="4">
    <source>
        <dbReference type="ARBA" id="ARBA00022490"/>
    </source>
</evidence>
<dbReference type="InterPro" id="IPR013734">
    <property type="entry name" value="TF_Nrm1/Whi5"/>
</dbReference>
<evidence type="ECO:0000313" key="11">
    <source>
        <dbReference type="Proteomes" id="UP000800200"/>
    </source>
</evidence>
<evidence type="ECO:0000256" key="2">
    <source>
        <dbReference type="ARBA" id="ARBA00004496"/>
    </source>
</evidence>
<gene>
    <name evidence="10" type="ORF">K469DRAFT_711222</name>
</gene>
<evidence type="ECO:0000313" key="10">
    <source>
        <dbReference type="EMBL" id="KAF2183238.1"/>
    </source>
</evidence>
<dbReference type="GO" id="GO:0005737">
    <property type="term" value="C:cytoplasm"/>
    <property type="evidence" value="ECO:0007669"/>
    <property type="project" value="UniProtKB-SubCell"/>
</dbReference>
<feature type="region of interest" description="Disordered" evidence="9">
    <location>
        <begin position="328"/>
        <end position="349"/>
    </location>
</feature>
<evidence type="ECO:0000256" key="3">
    <source>
        <dbReference type="ARBA" id="ARBA00006922"/>
    </source>
</evidence>
<proteinExistence type="inferred from homology"/>
<evidence type="ECO:0000256" key="1">
    <source>
        <dbReference type="ARBA" id="ARBA00004123"/>
    </source>
</evidence>
<dbReference type="OrthoDB" id="5345625at2759"/>
<sequence length="387" mass="41803">MSTTSPSISPARRVLGDLTPKAINTPSKQYGFEPSEALKAHSPLKQMQTLSPQMIMNDENMPRYGSGRKRSIYEVEGAENVESAGIVFAGHNGSLLGPGVPVTVAALSAQMGNTAGDLIDDGELTPTEPDTPEPEELEPPVSQDTSASKESFSWCVDYNPNGDSQTIDQQPQPISSNPSKTTPTKAEKLRLRLQFALYKVRTNQTQTPLAELALPTPESTPSLPSLNASTATTITSSAPSSTQPIPDITVSPTLRESVTHVVANIDSSAHYPKLAGGPVLLPTAYSSRMIHDYHVPSSPPVLHSATVSPERLMSPTCVQAEQDFRTPVAKRRRAEEDEEEIDGEREGGVEERLQRLREKRFEEGDLTSSVVKGRAASGLLELMRGPR</sequence>
<evidence type="ECO:0000256" key="5">
    <source>
        <dbReference type="ARBA" id="ARBA00022491"/>
    </source>
</evidence>
<comment type="subcellular location">
    <subcellularLocation>
        <location evidence="2">Cytoplasm</location>
    </subcellularLocation>
    <subcellularLocation>
        <location evidence="1">Nucleus</location>
    </subcellularLocation>
</comment>
<comment type="similarity">
    <text evidence="3">Belongs to the WHI5/NRM1 family.</text>
</comment>